<name>A0A0P0DEC6_9FLAO</name>
<reference evidence="1 2" key="1">
    <citation type="submission" date="2015-10" db="EMBL/GenBank/DDBJ databases">
        <authorList>
            <person name="Gilbert D.G."/>
        </authorList>
    </citation>
    <scope>NUCLEOTIDE SEQUENCE [LARGE SCALE GENOMIC DNA]</scope>
    <source>
        <strain evidence="2">HZ-22</strain>
    </source>
</reference>
<dbReference type="KEGG" id="ahz:APS56_15730"/>
<organism evidence="1 2">
    <name type="scientific">Pseudalgibacter alginicilyticus</name>
    <dbReference type="NCBI Taxonomy" id="1736674"/>
    <lineage>
        <taxon>Bacteria</taxon>
        <taxon>Pseudomonadati</taxon>
        <taxon>Bacteroidota</taxon>
        <taxon>Flavobacteriia</taxon>
        <taxon>Flavobacteriales</taxon>
        <taxon>Flavobacteriaceae</taxon>
        <taxon>Pseudalgibacter</taxon>
    </lineage>
</organism>
<dbReference type="InterPro" id="IPR032299">
    <property type="entry name" value="DUF4843"/>
</dbReference>
<sequence>MSCEKDNIDSFSAEPAINFVNDSLQYSFIQEVADEYILEVPVAIIGSTADYDRYFEVEVLDDEETTATTDLYEIIEGKVPAGEYTGNLYVKLKKDPVLDDTSVSLHLSSIASDDFTIGNTDTNTTKIIWTNKIVIPAWTYFRYFFTRYPSSAAYRVFLATTGLTTFSITDYQEVGAVGAQALGQAFGDYLRQYEIDNGTPLLHDDGDNVGQEIIPIY</sequence>
<evidence type="ECO:0008006" key="3">
    <source>
        <dbReference type="Google" id="ProtNLM"/>
    </source>
</evidence>
<proteinExistence type="predicted"/>
<dbReference type="EMBL" id="CP012898">
    <property type="protein sequence ID" value="ALJ06495.1"/>
    <property type="molecule type" value="Genomic_DNA"/>
</dbReference>
<accession>A0A0P0DEC6</accession>
<keyword evidence="2" id="KW-1185">Reference proteome</keyword>
<dbReference type="STRING" id="1736674.APS56_15730"/>
<dbReference type="Proteomes" id="UP000057981">
    <property type="component" value="Chromosome"/>
</dbReference>
<gene>
    <name evidence="1" type="ORF">APS56_15730</name>
</gene>
<protein>
    <recommendedName>
        <fullName evidence="3">DUF4843 domain-containing protein</fullName>
    </recommendedName>
</protein>
<evidence type="ECO:0000313" key="1">
    <source>
        <dbReference type="EMBL" id="ALJ06495.1"/>
    </source>
</evidence>
<dbReference type="Pfam" id="PF16132">
    <property type="entry name" value="DUF4843"/>
    <property type="match status" value="1"/>
</dbReference>
<evidence type="ECO:0000313" key="2">
    <source>
        <dbReference type="Proteomes" id="UP000057981"/>
    </source>
</evidence>
<dbReference type="AlphaFoldDB" id="A0A0P0DEC6"/>